<evidence type="ECO:0000259" key="2">
    <source>
        <dbReference type="Pfam" id="PF20016"/>
    </source>
</evidence>
<dbReference type="EMBL" id="JAALFE010000023">
    <property type="protein sequence ID" value="NGQ92774.1"/>
    <property type="molecule type" value="Genomic_DNA"/>
</dbReference>
<name>A0A6M1U4Y4_9RHOB</name>
<reference evidence="3 4" key="1">
    <citation type="submission" date="2020-02" db="EMBL/GenBank/DDBJ databases">
        <title>Rhodobacter translucens sp. nov., a novel bacterium isolated from activated sludge.</title>
        <authorList>
            <person name="Liu J."/>
        </authorList>
    </citation>
    <scope>NUCLEOTIDE SEQUENCE [LARGE SCALE GENOMIC DNA]</scope>
    <source>
        <strain evidence="3 4">HX-7-19</strain>
    </source>
</reference>
<feature type="domain" description="Thoeris protein ThsA Macro" evidence="2">
    <location>
        <begin position="74"/>
        <end position="256"/>
    </location>
</feature>
<evidence type="ECO:0000256" key="1">
    <source>
        <dbReference type="SAM" id="Phobius"/>
    </source>
</evidence>
<evidence type="ECO:0000313" key="3">
    <source>
        <dbReference type="EMBL" id="NGQ92774.1"/>
    </source>
</evidence>
<protein>
    <recommendedName>
        <fullName evidence="2">Thoeris protein ThsA Macro domain-containing protein</fullName>
    </recommendedName>
</protein>
<keyword evidence="1" id="KW-0812">Transmembrane</keyword>
<organism evidence="3 4">
    <name type="scientific">Paragemmobacter kunshanensis</name>
    <dbReference type="NCBI Taxonomy" id="2583234"/>
    <lineage>
        <taxon>Bacteria</taxon>
        <taxon>Pseudomonadati</taxon>
        <taxon>Pseudomonadota</taxon>
        <taxon>Alphaproteobacteria</taxon>
        <taxon>Rhodobacterales</taxon>
        <taxon>Paracoccaceae</taxon>
        <taxon>Paragemmobacter</taxon>
    </lineage>
</organism>
<dbReference type="InterPro" id="IPR045535">
    <property type="entry name" value="ThsA_Macro"/>
</dbReference>
<feature type="transmembrane region" description="Helical" evidence="1">
    <location>
        <begin position="36"/>
        <end position="57"/>
    </location>
</feature>
<sequence length="275" mass="31489">RQRHDLYAKYHDYDSEISDLLGECGVLLFVQVPESWRLRGLALLALVLAIIYVYVWLRANKLRSISVKIEGTTVKIKVGDIFEEDDLKVIACNEYFDTIVDDKIIAKNTVNGAFITSYLDIPVSHLDAFIESYRFEENEVGSVNSNRTSGKTQRYRLGTIVRYGDFLLTAFAKFDDSDRATLTMPEYLEFLMNFWDRVNKVYAGKSVSVTVFGSGITRIKGHKLINDEELLKIMLWTFRVSEMRFKHPAILTIVIHGSKIDKIDLFDIASARHGV</sequence>
<feature type="non-terminal residue" evidence="3">
    <location>
        <position position="1"/>
    </location>
</feature>
<gene>
    <name evidence="3" type="ORF">G5V65_17925</name>
</gene>
<keyword evidence="1" id="KW-0472">Membrane</keyword>
<dbReference type="Proteomes" id="UP000474758">
    <property type="component" value="Unassembled WGS sequence"/>
</dbReference>
<proteinExistence type="predicted"/>
<keyword evidence="4" id="KW-1185">Reference proteome</keyword>
<comment type="caution">
    <text evidence="3">The sequence shown here is derived from an EMBL/GenBank/DDBJ whole genome shotgun (WGS) entry which is preliminary data.</text>
</comment>
<dbReference type="Pfam" id="PF20016">
    <property type="entry name" value="ThsA_Macro"/>
    <property type="match status" value="1"/>
</dbReference>
<keyword evidence="1" id="KW-1133">Transmembrane helix</keyword>
<evidence type="ECO:0000313" key="4">
    <source>
        <dbReference type="Proteomes" id="UP000474758"/>
    </source>
</evidence>
<accession>A0A6M1U4Y4</accession>
<dbReference type="AlphaFoldDB" id="A0A6M1U4Y4"/>
<dbReference type="RefSeq" id="WP_165052872.1">
    <property type="nucleotide sequence ID" value="NZ_JAALFE010000023.1"/>
</dbReference>